<sequence length="291" mass="33096">MDISSKNNSYNLDHAIAGAVSGFVTRFACQPLDVIKIRFQLQVEPIANYHVSKYHSFLQAFYLILKEEGITAFWKGHIPAQLLSIVYGTTQFYSYHIFLKIFHNFSLLNERKYSTNFVAGASAGFLATIEFFILAGNCIIQHESPKVFFYGLLPTLLQIVPHTGLQFTFYGYMNDKYKKYYNETNISFYNSMISGSVAGLLAKTAIYPFDLSRKRLQIQGFRNGRKGFGTFFECKGLIDCLKLTIKEEGIKGLFKGLMPSQLKATMTTALHYTVYEQTLIALKTLRSDISK</sequence>
<evidence type="ECO:0000256" key="8">
    <source>
        <dbReference type="RuleBase" id="RU000488"/>
    </source>
</evidence>
<evidence type="ECO:0000256" key="5">
    <source>
        <dbReference type="ARBA" id="ARBA00022737"/>
    </source>
</evidence>
<dbReference type="InterPro" id="IPR002067">
    <property type="entry name" value="MCP"/>
</dbReference>
<feature type="transmembrane region" description="Helical" evidence="9">
    <location>
        <begin position="147"/>
        <end position="168"/>
    </location>
</feature>
<proteinExistence type="inferred from homology"/>
<keyword evidence="6 7" id="KW-0472">Membrane</keyword>
<gene>
    <name evidence="10" type="ORF">APICC_05375</name>
</gene>
<dbReference type="PROSITE" id="PS50920">
    <property type="entry name" value="SOLCAR"/>
    <property type="match status" value="2"/>
</dbReference>
<dbReference type="AlphaFoldDB" id="A0A2A3E1A1"/>
<dbReference type="PANTHER" id="PTHR24089">
    <property type="entry name" value="SOLUTE CARRIER FAMILY 25"/>
    <property type="match status" value="1"/>
</dbReference>
<dbReference type="Proteomes" id="UP000242457">
    <property type="component" value="Unassembled WGS sequence"/>
</dbReference>
<feature type="repeat" description="Solcar" evidence="7">
    <location>
        <begin position="9"/>
        <end position="101"/>
    </location>
</feature>
<keyword evidence="11" id="KW-1185">Reference proteome</keyword>
<dbReference type="Gene3D" id="1.50.40.10">
    <property type="entry name" value="Mitochondrial carrier domain"/>
    <property type="match status" value="2"/>
</dbReference>
<evidence type="ECO:0000256" key="7">
    <source>
        <dbReference type="PROSITE-ProRule" id="PRU00282"/>
    </source>
</evidence>
<dbReference type="GO" id="GO:0016020">
    <property type="term" value="C:membrane"/>
    <property type="evidence" value="ECO:0007669"/>
    <property type="project" value="UniProtKB-SubCell"/>
</dbReference>
<comment type="similarity">
    <text evidence="2 8">Belongs to the mitochondrial carrier (TC 2.A.29) family.</text>
</comment>
<accession>A0A2A3E1A1</accession>
<dbReference type="InterPro" id="IPR023395">
    <property type="entry name" value="MCP_dom_sf"/>
</dbReference>
<dbReference type="SUPFAM" id="SSF103506">
    <property type="entry name" value="Mitochondrial carrier"/>
    <property type="match status" value="1"/>
</dbReference>
<evidence type="ECO:0000256" key="9">
    <source>
        <dbReference type="SAM" id="Phobius"/>
    </source>
</evidence>
<evidence type="ECO:0000313" key="10">
    <source>
        <dbReference type="EMBL" id="PBC25102.1"/>
    </source>
</evidence>
<dbReference type="PRINTS" id="PR00926">
    <property type="entry name" value="MITOCARRIER"/>
</dbReference>
<dbReference type="STRING" id="94128.A0A2A3E1A1"/>
<evidence type="ECO:0000313" key="11">
    <source>
        <dbReference type="Proteomes" id="UP000242457"/>
    </source>
</evidence>
<dbReference type="InterPro" id="IPR018108">
    <property type="entry name" value="MCP_transmembrane"/>
</dbReference>
<evidence type="ECO:0000256" key="1">
    <source>
        <dbReference type="ARBA" id="ARBA00004141"/>
    </source>
</evidence>
<comment type="subcellular location">
    <subcellularLocation>
        <location evidence="1">Membrane</location>
        <topology evidence="1">Multi-pass membrane protein</topology>
    </subcellularLocation>
</comment>
<evidence type="ECO:0000256" key="3">
    <source>
        <dbReference type="ARBA" id="ARBA00022448"/>
    </source>
</evidence>
<dbReference type="OrthoDB" id="18574at2759"/>
<feature type="repeat" description="Solcar" evidence="7">
    <location>
        <begin position="186"/>
        <end position="281"/>
    </location>
</feature>
<reference evidence="10 11" key="1">
    <citation type="submission" date="2014-07" db="EMBL/GenBank/DDBJ databases">
        <title>Genomic and transcriptomic analysis on Apis cerana provide comprehensive insights into honey bee biology.</title>
        <authorList>
            <person name="Diao Q."/>
            <person name="Sun L."/>
            <person name="Zheng H."/>
            <person name="Zheng H."/>
            <person name="Xu S."/>
            <person name="Wang S."/>
            <person name="Zeng Z."/>
            <person name="Hu F."/>
            <person name="Su S."/>
            <person name="Wu J."/>
        </authorList>
    </citation>
    <scope>NUCLEOTIDE SEQUENCE [LARGE SCALE GENOMIC DNA]</scope>
    <source>
        <tissue evidence="10">Pupae without intestine</tissue>
    </source>
</reference>
<protein>
    <submittedName>
        <fullName evidence="10">Mitochondrial thiamine pyrophosphate carrier</fullName>
    </submittedName>
</protein>
<evidence type="ECO:0000256" key="2">
    <source>
        <dbReference type="ARBA" id="ARBA00006375"/>
    </source>
</evidence>
<dbReference type="Pfam" id="PF00153">
    <property type="entry name" value="Mito_carr"/>
    <property type="match status" value="3"/>
</dbReference>
<keyword evidence="5" id="KW-0677">Repeat</keyword>
<dbReference type="GO" id="GO:0055085">
    <property type="term" value="P:transmembrane transport"/>
    <property type="evidence" value="ECO:0007669"/>
    <property type="project" value="InterPro"/>
</dbReference>
<keyword evidence="4 7" id="KW-0812">Transmembrane</keyword>
<keyword evidence="9" id="KW-1133">Transmembrane helix</keyword>
<keyword evidence="3 8" id="KW-0813">Transport</keyword>
<feature type="transmembrane region" description="Helical" evidence="9">
    <location>
        <begin position="188"/>
        <end position="209"/>
    </location>
</feature>
<evidence type="ECO:0000256" key="4">
    <source>
        <dbReference type="ARBA" id="ARBA00022692"/>
    </source>
</evidence>
<dbReference type="EMBL" id="KZ288518">
    <property type="protein sequence ID" value="PBC25102.1"/>
    <property type="molecule type" value="Genomic_DNA"/>
</dbReference>
<evidence type="ECO:0000256" key="6">
    <source>
        <dbReference type="ARBA" id="ARBA00023136"/>
    </source>
</evidence>
<name>A0A2A3E1A1_APICC</name>
<feature type="transmembrane region" description="Helical" evidence="9">
    <location>
        <begin position="117"/>
        <end position="140"/>
    </location>
</feature>
<organism evidence="10 11">
    <name type="scientific">Apis cerana cerana</name>
    <name type="common">Oriental honeybee</name>
    <dbReference type="NCBI Taxonomy" id="94128"/>
    <lineage>
        <taxon>Eukaryota</taxon>
        <taxon>Metazoa</taxon>
        <taxon>Ecdysozoa</taxon>
        <taxon>Arthropoda</taxon>
        <taxon>Hexapoda</taxon>
        <taxon>Insecta</taxon>
        <taxon>Pterygota</taxon>
        <taxon>Neoptera</taxon>
        <taxon>Endopterygota</taxon>
        <taxon>Hymenoptera</taxon>
        <taxon>Apocrita</taxon>
        <taxon>Aculeata</taxon>
        <taxon>Apoidea</taxon>
        <taxon>Anthophila</taxon>
        <taxon>Apidae</taxon>
        <taxon>Apis</taxon>
    </lineage>
</organism>